<evidence type="ECO:0000256" key="5">
    <source>
        <dbReference type="ARBA" id="ARBA00004904"/>
    </source>
</evidence>
<comment type="catalytic activity">
    <reaction evidence="19 20">
        <text>GTP + 4 H2O = 2,5-diamino-6-hydroxy-4-(5-phosphoribosylamino)-pyrimidine + formate + 2 phosphate + 3 H(+)</text>
        <dbReference type="Rhea" id="RHEA:23704"/>
        <dbReference type="ChEBI" id="CHEBI:15377"/>
        <dbReference type="ChEBI" id="CHEBI:15378"/>
        <dbReference type="ChEBI" id="CHEBI:15740"/>
        <dbReference type="ChEBI" id="CHEBI:37565"/>
        <dbReference type="ChEBI" id="CHEBI:43474"/>
        <dbReference type="ChEBI" id="CHEBI:58614"/>
        <dbReference type="EC" id="3.5.4.25"/>
    </reaction>
</comment>
<dbReference type="SUPFAM" id="SSF142695">
    <property type="entry name" value="RibA-like"/>
    <property type="match status" value="1"/>
</dbReference>
<dbReference type="InterPro" id="IPR000422">
    <property type="entry name" value="DHBP_synthase_RibB"/>
</dbReference>
<keyword evidence="13 21" id="KW-0460">Magnesium</keyword>
<dbReference type="HAMAP" id="MF_00179">
    <property type="entry name" value="RibA"/>
    <property type="match status" value="1"/>
</dbReference>
<evidence type="ECO:0000256" key="6">
    <source>
        <dbReference type="ARBA" id="ARBA00005520"/>
    </source>
</evidence>
<keyword evidence="11 20" id="KW-0378">Hydrolase</keyword>
<evidence type="ECO:0000256" key="14">
    <source>
        <dbReference type="ARBA" id="ARBA00023134"/>
    </source>
</evidence>
<comment type="function">
    <text evidence="18 20">Catalyzes the conversion of GTP to 2,5-diamino-6-ribosylamino-4(3H)-pyrimidinone 5'-phosphate (DARP), formate and pyrophosphate.</text>
</comment>
<dbReference type="InterPro" id="IPR017945">
    <property type="entry name" value="DHBP_synth_RibB-like_a/b_dom"/>
</dbReference>
<dbReference type="FunFam" id="3.90.870.10:FF:000001">
    <property type="entry name" value="Riboflavin biosynthesis protein RibBA"/>
    <property type="match status" value="1"/>
</dbReference>
<comment type="function">
    <text evidence="3 21">Catalyzes the conversion of D-ribulose 5-phosphate to formate and 3,4-dihydroxy-2-butanone 4-phosphate.</text>
</comment>
<dbReference type="GO" id="GO:0003935">
    <property type="term" value="F:GTP cyclohydrolase II activity"/>
    <property type="evidence" value="ECO:0007669"/>
    <property type="project" value="UniProtKB-UniRule"/>
</dbReference>
<dbReference type="HOGENOM" id="CLU_020273_1_2_5"/>
<feature type="binding site" evidence="20">
    <location>
        <position position="266"/>
    </location>
    <ligand>
        <name>Zn(2+)</name>
        <dbReference type="ChEBI" id="CHEBI:29105"/>
        <note>catalytic</note>
    </ligand>
</feature>
<keyword evidence="16 21" id="KW-0456">Lyase</keyword>
<evidence type="ECO:0000256" key="13">
    <source>
        <dbReference type="ARBA" id="ARBA00022842"/>
    </source>
</evidence>
<dbReference type="PANTHER" id="PTHR21327:SF18">
    <property type="entry name" value="3,4-DIHYDROXY-2-BUTANONE 4-PHOSPHATE SYNTHASE"/>
    <property type="match status" value="1"/>
</dbReference>
<keyword evidence="15 21" id="KW-0464">Manganese</keyword>
<feature type="binding site" evidence="20">
    <location>
        <position position="356"/>
    </location>
    <ligand>
        <name>GTP</name>
        <dbReference type="ChEBI" id="CHEBI:37565"/>
    </ligand>
</feature>
<comment type="similarity">
    <text evidence="7">In the C-terminal section; belongs to the GTP cyclohydrolase II family.</text>
</comment>
<evidence type="ECO:0000256" key="19">
    <source>
        <dbReference type="ARBA" id="ARBA00049295"/>
    </source>
</evidence>
<comment type="catalytic activity">
    <reaction evidence="1 21">
        <text>D-ribulose 5-phosphate = (2S)-2-hydroxy-3-oxobutyl phosphate + formate + H(+)</text>
        <dbReference type="Rhea" id="RHEA:18457"/>
        <dbReference type="ChEBI" id="CHEBI:15378"/>
        <dbReference type="ChEBI" id="CHEBI:15740"/>
        <dbReference type="ChEBI" id="CHEBI:58121"/>
        <dbReference type="ChEBI" id="CHEBI:58830"/>
        <dbReference type="EC" id="4.1.99.12"/>
    </reaction>
</comment>
<feature type="binding site" evidence="20">
    <location>
        <begin position="294"/>
        <end position="296"/>
    </location>
    <ligand>
        <name>GTP</name>
        <dbReference type="ChEBI" id="CHEBI:37565"/>
    </ligand>
</feature>
<dbReference type="InterPro" id="IPR036144">
    <property type="entry name" value="RibA-like_sf"/>
</dbReference>
<keyword evidence="10 20" id="KW-0547">Nucleotide-binding</keyword>
<feature type="binding site" evidence="20">
    <location>
        <begin position="250"/>
        <end position="254"/>
    </location>
    <ligand>
        <name>GTP</name>
        <dbReference type="ChEBI" id="CHEBI:37565"/>
    </ligand>
</feature>
<dbReference type="EC" id="4.1.99.12" evidence="21"/>
<feature type="binding site" evidence="21">
    <location>
        <position position="30"/>
    </location>
    <ligand>
        <name>D-ribulose 5-phosphate</name>
        <dbReference type="ChEBI" id="CHEBI:58121"/>
    </ligand>
</feature>
<comment type="similarity">
    <text evidence="20">Belongs to the GTP cyclohydrolase II family.</text>
</comment>
<comment type="subunit">
    <text evidence="21">Homodimer.</text>
</comment>
<dbReference type="NCBIfam" id="NF001591">
    <property type="entry name" value="PRK00393.1"/>
    <property type="match status" value="1"/>
</dbReference>
<dbReference type="GO" id="GO:0000287">
    <property type="term" value="F:magnesium ion binding"/>
    <property type="evidence" value="ECO:0007669"/>
    <property type="project" value="UniProtKB-UniRule"/>
</dbReference>
<evidence type="ECO:0000256" key="8">
    <source>
        <dbReference type="ARBA" id="ARBA00022619"/>
    </source>
</evidence>
<feature type="binding site" evidence="20">
    <location>
        <position position="268"/>
    </location>
    <ligand>
        <name>Zn(2+)</name>
        <dbReference type="ChEBI" id="CHEBI:29105"/>
        <note>catalytic</note>
    </ligand>
</feature>
<gene>
    <name evidence="20" type="primary">ribA</name>
    <name evidence="21" type="synonym">ribB</name>
    <name evidence="23" type="ordered locus">CCNA_00931</name>
</gene>
<feature type="binding site" evidence="21">
    <location>
        <begin position="138"/>
        <end position="142"/>
    </location>
    <ligand>
        <name>D-ribulose 5-phosphate</name>
        <dbReference type="ChEBI" id="CHEBI:58121"/>
    </ligand>
</feature>
<dbReference type="SMR" id="A0A0H3C6U2"/>
<evidence type="ECO:0000256" key="1">
    <source>
        <dbReference type="ARBA" id="ARBA00000141"/>
    </source>
</evidence>
<dbReference type="InterPro" id="IPR032677">
    <property type="entry name" value="GTP_cyclohydro_II"/>
</dbReference>
<dbReference type="AlphaFoldDB" id="A0A0H3C6U2"/>
<dbReference type="Gene3D" id="3.40.50.10990">
    <property type="entry name" value="GTP cyclohydrolase II"/>
    <property type="match status" value="1"/>
</dbReference>
<evidence type="ECO:0000256" key="18">
    <source>
        <dbReference type="ARBA" id="ARBA00043932"/>
    </source>
</evidence>
<comment type="pathway">
    <text evidence="5 21">Cofactor biosynthesis; riboflavin biosynthesis; 2-hydroxy-3-oxobutyl phosphate from D-ribulose 5-phosphate: step 1/1.</text>
</comment>
<evidence type="ECO:0000259" key="22">
    <source>
        <dbReference type="Pfam" id="PF00925"/>
    </source>
</evidence>
<dbReference type="EC" id="3.5.4.25" evidence="20"/>
<comment type="cofactor">
    <cofactor evidence="21">
        <name>Mg(2+)</name>
        <dbReference type="ChEBI" id="CHEBI:18420"/>
    </cofactor>
    <cofactor evidence="21">
        <name>Mn(2+)</name>
        <dbReference type="ChEBI" id="CHEBI:29035"/>
    </cofactor>
    <text evidence="21">Binds 2 divalent metal cations per subunit. Magnesium or manganese.</text>
</comment>
<dbReference type="FunFam" id="3.40.50.10990:FF:000001">
    <property type="entry name" value="Riboflavin biosynthesis protein RibBA"/>
    <property type="match status" value="1"/>
</dbReference>
<dbReference type="EMBL" id="CP001340">
    <property type="protein sequence ID" value="ACL94396.1"/>
    <property type="molecule type" value="Genomic_DNA"/>
</dbReference>
<proteinExistence type="inferred from homology"/>
<evidence type="ECO:0000313" key="24">
    <source>
        <dbReference type="Proteomes" id="UP000001364"/>
    </source>
</evidence>
<accession>A0A0H3C6U2</accession>
<dbReference type="PIRSF" id="PIRSF001259">
    <property type="entry name" value="RibA"/>
    <property type="match status" value="1"/>
</dbReference>
<evidence type="ECO:0000256" key="12">
    <source>
        <dbReference type="ARBA" id="ARBA00022833"/>
    </source>
</evidence>
<keyword evidence="14 20" id="KW-0342">GTP-binding</keyword>
<dbReference type="RefSeq" id="YP_002516304.1">
    <property type="nucleotide sequence ID" value="NC_011916.1"/>
</dbReference>
<dbReference type="HAMAP" id="MF_00180">
    <property type="entry name" value="RibB"/>
    <property type="match status" value="1"/>
</dbReference>
<name>A0A0H3C6U2_CAUVN</name>
<keyword evidence="9 21" id="KW-0479">Metal-binding</keyword>
<dbReference type="GO" id="GO:0005525">
    <property type="term" value="F:GTP binding"/>
    <property type="evidence" value="ECO:0007669"/>
    <property type="project" value="UniProtKB-KW"/>
</dbReference>
<evidence type="ECO:0000256" key="21">
    <source>
        <dbReference type="HAMAP-Rule" id="MF_00180"/>
    </source>
</evidence>
<dbReference type="PhylomeDB" id="A0A0H3C6U2"/>
<comment type="cofactor">
    <cofactor evidence="20">
        <name>Zn(2+)</name>
        <dbReference type="ChEBI" id="CHEBI:29105"/>
    </cofactor>
    <text evidence="20">Binds 1 zinc ion per subunit.</text>
</comment>
<dbReference type="GO" id="GO:0008270">
    <property type="term" value="F:zinc ion binding"/>
    <property type="evidence" value="ECO:0007669"/>
    <property type="project" value="UniProtKB-UniRule"/>
</dbReference>
<dbReference type="NCBIfam" id="TIGR00506">
    <property type="entry name" value="ribB"/>
    <property type="match status" value="1"/>
</dbReference>
<dbReference type="OrthoDB" id="9793111at2"/>
<feature type="site" description="Essential for catalytic activity" evidence="21">
    <location>
        <position position="162"/>
    </location>
</feature>
<dbReference type="Pfam" id="PF00925">
    <property type="entry name" value="GTP_cyclohydro2"/>
    <property type="match status" value="1"/>
</dbReference>
<evidence type="ECO:0000256" key="4">
    <source>
        <dbReference type="ARBA" id="ARBA00004853"/>
    </source>
</evidence>
<evidence type="ECO:0000313" key="23">
    <source>
        <dbReference type="EMBL" id="ACL94396.1"/>
    </source>
</evidence>
<reference evidence="23 24" key="1">
    <citation type="journal article" date="2010" name="J. Bacteriol.">
        <title>The genetic basis of laboratory adaptation in Caulobacter crescentus.</title>
        <authorList>
            <person name="Marks M.E."/>
            <person name="Castro-Rojas C.M."/>
            <person name="Teiling C."/>
            <person name="Du L."/>
            <person name="Kapatral V."/>
            <person name="Walunas T.L."/>
            <person name="Crosson S."/>
        </authorList>
    </citation>
    <scope>NUCLEOTIDE SEQUENCE [LARGE SCALE GENOMIC DNA]</scope>
    <source>
        <strain evidence="24">NA1000 / CB15N</strain>
    </source>
</reference>
<dbReference type="GO" id="GO:0030145">
    <property type="term" value="F:manganese ion binding"/>
    <property type="evidence" value="ECO:0007669"/>
    <property type="project" value="UniProtKB-UniRule"/>
</dbReference>
<feature type="binding site" evidence="20">
    <location>
        <position position="271"/>
    </location>
    <ligand>
        <name>GTP</name>
        <dbReference type="ChEBI" id="CHEBI:37565"/>
    </ligand>
</feature>
<protein>
    <recommendedName>
        <fullName evidence="20 21">Multifunctional fusion protein</fullName>
    </recommendedName>
    <domain>
        <recommendedName>
            <fullName evidence="20">GTP cyclohydrolase-2</fullName>
            <ecNumber evidence="20">3.5.4.25</ecNumber>
        </recommendedName>
        <alternativeName>
            <fullName evidence="20">GTP cyclohydrolase II</fullName>
        </alternativeName>
    </domain>
    <domain>
        <recommendedName>
            <fullName evidence="21">3,4-dihydroxy-2-butanone 4-phosphate synthase</fullName>
            <shortName evidence="21">DHBP synthase</shortName>
            <ecNumber evidence="21">4.1.99.12</ecNumber>
        </recommendedName>
    </domain>
</protein>
<evidence type="ECO:0000256" key="11">
    <source>
        <dbReference type="ARBA" id="ARBA00022801"/>
    </source>
</evidence>
<feature type="domain" description="GTP cyclohydrolase II" evidence="22">
    <location>
        <begin position="208"/>
        <end position="372"/>
    </location>
</feature>
<dbReference type="GO" id="GO:0009231">
    <property type="term" value="P:riboflavin biosynthetic process"/>
    <property type="evidence" value="ECO:0007669"/>
    <property type="project" value="UniProtKB-UniRule"/>
</dbReference>
<dbReference type="GO" id="GO:0005829">
    <property type="term" value="C:cytosol"/>
    <property type="evidence" value="ECO:0007669"/>
    <property type="project" value="TreeGrafter"/>
</dbReference>
<evidence type="ECO:0000256" key="15">
    <source>
        <dbReference type="ARBA" id="ARBA00023211"/>
    </source>
</evidence>
<organism evidence="23 24">
    <name type="scientific">Caulobacter vibrioides (strain NA1000 / CB15N)</name>
    <name type="common">Caulobacter crescentus</name>
    <dbReference type="NCBI Taxonomy" id="565050"/>
    <lineage>
        <taxon>Bacteria</taxon>
        <taxon>Pseudomonadati</taxon>
        <taxon>Pseudomonadota</taxon>
        <taxon>Alphaproteobacteria</taxon>
        <taxon>Caulobacterales</taxon>
        <taxon>Caulobacteraceae</taxon>
        <taxon>Caulobacter</taxon>
    </lineage>
</organism>
<feature type="binding site" evidence="20">
    <location>
        <position position="316"/>
    </location>
    <ligand>
        <name>GTP</name>
        <dbReference type="ChEBI" id="CHEBI:37565"/>
    </ligand>
</feature>
<feature type="active site" description="Nucleophile" evidence="20">
    <location>
        <position position="330"/>
    </location>
</feature>
<keyword evidence="8 21" id="KW-0686">Riboflavin biosynthesis</keyword>
<dbReference type="SUPFAM" id="SSF55821">
    <property type="entry name" value="YrdC/RibB"/>
    <property type="match status" value="1"/>
</dbReference>
<evidence type="ECO:0000256" key="17">
    <source>
        <dbReference type="ARBA" id="ARBA00023268"/>
    </source>
</evidence>
<evidence type="ECO:0000256" key="20">
    <source>
        <dbReference type="HAMAP-Rule" id="MF_00179"/>
    </source>
</evidence>
<evidence type="ECO:0000256" key="9">
    <source>
        <dbReference type="ARBA" id="ARBA00022723"/>
    </source>
</evidence>
<dbReference type="Gene3D" id="3.90.870.10">
    <property type="entry name" value="DHBP synthase"/>
    <property type="match status" value="1"/>
</dbReference>
<dbReference type="KEGG" id="ccs:CCNA_00931"/>
<feature type="binding site" evidence="20">
    <location>
        <position position="351"/>
    </location>
    <ligand>
        <name>GTP</name>
        <dbReference type="ChEBI" id="CHEBI:37565"/>
    </ligand>
</feature>
<comment type="cofactor">
    <cofactor evidence="2">
        <name>Mn(2+)</name>
        <dbReference type="ChEBI" id="CHEBI:29035"/>
    </cofactor>
</comment>
<dbReference type="RefSeq" id="WP_010918772.1">
    <property type="nucleotide sequence ID" value="NC_011916.1"/>
</dbReference>
<comment type="similarity">
    <text evidence="6">In the N-terminal section; belongs to the DHBP synthase family.</text>
</comment>
<feature type="binding site" evidence="21">
    <location>
        <position position="141"/>
    </location>
    <ligand>
        <name>Mg(2+)</name>
        <dbReference type="ChEBI" id="CHEBI:18420"/>
        <label>2</label>
    </ligand>
</feature>
<evidence type="ECO:0000256" key="16">
    <source>
        <dbReference type="ARBA" id="ARBA00023239"/>
    </source>
</evidence>
<dbReference type="InterPro" id="IPR000926">
    <property type="entry name" value="RibA"/>
</dbReference>
<comment type="similarity">
    <text evidence="21">Belongs to the DHBP synthase family.</text>
</comment>
<dbReference type="UniPathway" id="UPA00275">
    <property type="reaction ID" value="UER00399"/>
</dbReference>
<dbReference type="Proteomes" id="UP000001364">
    <property type="component" value="Chromosome"/>
</dbReference>
<evidence type="ECO:0000256" key="10">
    <source>
        <dbReference type="ARBA" id="ARBA00022741"/>
    </source>
</evidence>
<dbReference type="CDD" id="cd00641">
    <property type="entry name" value="GTP_cyclohydro2"/>
    <property type="match status" value="1"/>
</dbReference>
<dbReference type="Pfam" id="PF00926">
    <property type="entry name" value="DHBP_synthase"/>
    <property type="match status" value="1"/>
</dbReference>
<feature type="binding site" evidence="20">
    <location>
        <position position="255"/>
    </location>
    <ligand>
        <name>Zn(2+)</name>
        <dbReference type="ChEBI" id="CHEBI:29105"/>
        <note>catalytic</note>
    </ligand>
</feature>
<dbReference type="NCBIfam" id="TIGR00505">
    <property type="entry name" value="ribA"/>
    <property type="match status" value="1"/>
</dbReference>
<evidence type="ECO:0000256" key="2">
    <source>
        <dbReference type="ARBA" id="ARBA00001936"/>
    </source>
</evidence>
<feature type="site" description="Essential for catalytic activity" evidence="21">
    <location>
        <position position="124"/>
    </location>
</feature>
<keyword evidence="12 20" id="KW-0862">Zinc</keyword>
<evidence type="ECO:0000256" key="7">
    <source>
        <dbReference type="ARBA" id="ARBA00008976"/>
    </source>
</evidence>
<sequence length="400" mass="42561">MSRLSEALTRLKAGGMIVLVDDEDRENEGDLVMAAEFADAAAIAFMAKRASGLICLTLEAETIDRLCLAPMVSDNRTSRQTAFTVSIEAATGVDTGISAFDRARTIAAAIAPDAQAADLVSPGHVFPLRARPGGVLVRNGHTEASVDLMRMAGLRPAGVICEIMKDDGSMARRPDLEVFCREHDLPLLTIAELVAHRKATELLVDEVAAARLPSDHAGQAFSVRAFRSRIDGGEHLAMVAGPLTGAPLVRVHSECLTGDALGSRRCDCGEQLRESLRQISDSGNGALIYLRNHEGRGLGLANKIAAYALQDQGLDTVQANHALGFADDQRDYGVAAQILRALGVGEVKLLSNNPRKAAGLRANGVTVRREVPLLIPANPDNAAYLETKRDKLGHSLARAS</sequence>
<dbReference type="GeneID" id="7333061"/>
<keyword evidence="24" id="KW-1185">Reference proteome</keyword>
<feature type="binding site" evidence="21">
    <location>
        <position position="26"/>
    </location>
    <ligand>
        <name>Mg(2+)</name>
        <dbReference type="ChEBI" id="CHEBI:18420"/>
        <label>1</label>
    </ligand>
</feature>
<feature type="binding site" evidence="21">
    <location>
        <position position="26"/>
    </location>
    <ligand>
        <name>Mg(2+)</name>
        <dbReference type="ChEBI" id="CHEBI:18420"/>
        <label>2</label>
    </ligand>
</feature>
<keyword evidence="17" id="KW-0511">Multifunctional enzyme</keyword>
<dbReference type="GO" id="GO:0008686">
    <property type="term" value="F:3,4-dihydroxy-2-butanone-4-phosphate synthase activity"/>
    <property type="evidence" value="ECO:0007669"/>
    <property type="project" value="UniProtKB-UniRule"/>
</dbReference>
<comment type="pathway">
    <text evidence="4 20">Cofactor biosynthesis; riboflavin biosynthesis; 5-amino-6-(D-ribitylamino)uracil from GTP: step 1/4.</text>
</comment>
<feature type="active site" description="Proton acceptor" evidence="20">
    <location>
        <position position="328"/>
    </location>
</feature>
<evidence type="ECO:0000256" key="3">
    <source>
        <dbReference type="ARBA" id="ARBA00002284"/>
    </source>
</evidence>
<dbReference type="PATRIC" id="fig|565050.3.peg.917"/>
<feature type="binding site" evidence="21">
    <location>
        <begin position="25"/>
        <end position="26"/>
    </location>
    <ligand>
        <name>D-ribulose 5-phosphate</name>
        <dbReference type="ChEBI" id="CHEBI:58121"/>
    </ligand>
</feature>
<dbReference type="PANTHER" id="PTHR21327">
    <property type="entry name" value="GTP CYCLOHYDROLASE II-RELATED"/>
    <property type="match status" value="1"/>
</dbReference>